<feature type="transmembrane region" description="Helical" evidence="1">
    <location>
        <begin position="183"/>
        <end position="204"/>
    </location>
</feature>
<name>A0A3N4YK55_9MICO</name>
<evidence type="ECO:0000313" key="2">
    <source>
        <dbReference type="EMBL" id="RPF19684.1"/>
    </source>
</evidence>
<dbReference type="GO" id="GO:0005886">
    <property type="term" value="C:plasma membrane"/>
    <property type="evidence" value="ECO:0007669"/>
    <property type="project" value="UniProtKB-SubCell"/>
</dbReference>
<feature type="transmembrane region" description="Helical" evidence="1">
    <location>
        <begin position="460"/>
        <end position="481"/>
    </location>
</feature>
<accession>A0A3N4YK55</accession>
<evidence type="ECO:0000256" key="1">
    <source>
        <dbReference type="SAM" id="Phobius"/>
    </source>
</evidence>
<sequence>MSAVAVAPAGRATPDVGITRFGSTLTGTGRMIRFILRRDRVRIFWWTAIVVLLYPYYVVVLDGLLADAESRQEWALSATTPGMIAMGGPGYGTDDYTVGPALANTYVTWFILALAVMSILHVVRHTRAEEESSRSELVRGSVVGRHAPAVAAVLTLLLVNLVIAVLSALAMSAASDELGLTDSIAMAAGTGLAAMVFGAAALVFSQVTEHSRGATGASLALLLVTFVLRAAGDIQEQHGSALSWFSPFAWVHQMRAFVDLRWWPAALSVGTIVVLIVVSAGIASRRDFGGGLIASRAGRADARASLAGPLAMAWIQQRMALMWCALGFASLWFLTGTMIPSMTEIFGGMVEDNEVMRAVIGTDPANIVPGFLGVVLLESSLMIAAYGIVMALRPKAEEAAGRAEIALARPLGRTRWFGSQIVVAAVGTTVLLAVTVYALWGGAASVGWDDQTFEQYSEAVAGYLPAVLLFLTFAAAVFAWLPRATGVGWFLIAYTFMIGVFGEAMDLPDWADYISPFHWVQEVFVEDIDWTSVGALWAVNVVLVLLAFLGFRRRDIPAV</sequence>
<keyword evidence="1" id="KW-0472">Membrane</keyword>
<keyword evidence="1" id="KW-0812">Transmembrane</keyword>
<feature type="transmembrane region" description="Helical" evidence="1">
    <location>
        <begin position="106"/>
        <end position="126"/>
    </location>
</feature>
<evidence type="ECO:0000313" key="3">
    <source>
        <dbReference type="Proteomes" id="UP000280501"/>
    </source>
</evidence>
<proteinExistence type="predicted"/>
<protein>
    <submittedName>
        <fullName evidence="2">ABC-2 type transport system permease protein</fullName>
    </submittedName>
</protein>
<dbReference type="OrthoDB" id="2014935at2"/>
<feature type="transmembrane region" description="Helical" evidence="1">
    <location>
        <begin position="216"/>
        <end position="232"/>
    </location>
</feature>
<organism evidence="2 3">
    <name type="scientific">Myceligenerans xiligouense</name>
    <dbReference type="NCBI Taxonomy" id="253184"/>
    <lineage>
        <taxon>Bacteria</taxon>
        <taxon>Bacillati</taxon>
        <taxon>Actinomycetota</taxon>
        <taxon>Actinomycetes</taxon>
        <taxon>Micrococcales</taxon>
        <taxon>Promicromonosporaceae</taxon>
        <taxon>Myceligenerans</taxon>
    </lineage>
</organism>
<feature type="transmembrane region" description="Helical" evidence="1">
    <location>
        <begin position="262"/>
        <end position="283"/>
    </location>
</feature>
<keyword evidence="3" id="KW-1185">Reference proteome</keyword>
<feature type="transmembrane region" description="Helical" evidence="1">
    <location>
        <begin position="43"/>
        <end position="66"/>
    </location>
</feature>
<gene>
    <name evidence="2" type="ORF">EDD34_0243</name>
</gene>
<feature type="transmembrane region" description="Helical" evidence="1">
    <location>
        <begin position="528"/>
        <end position="551"/>
    </location>
</feature>
<dbReference type="Proteomes" id="UP000280501">
    <property type="component" value="Unassembled WGS sequence"/>
</dbReference>
<feature type="transmembrane region" description="Helical" evidence="1">
    <location>
        <begin position="421"/>
        <end position="440"/>
    </location>
</feature>
<feature type="transmembrane region" description="Helical" evidence="1">
    <location>
        <begin position="320"/>
        <end position="339"/>
    </location>
</feature>
<dbReference type="EMBL" id="RKQZ01000001">
    <property type="protein sequence ID" value="RPF19684.1"/>
    <property type="molecule type" value="Genomic_DNA"/>
</dbReference>
<reference evidence="2 3" key="1">
    <citation type="submission" date="2018-11" db="EMBL/GenBank/DDBJ databases">
        <title>Sequencing the genomes of 1000 actinobacteria strains.</title>
        <authorList>
            <person name="Klenk H.-P."/>
        </authorList>
    </citation>
    <scope>NUCLEOTIDE SEQUENCE [LARGE SCALE GENOMIC DNA]</scope>
    <source>
        <strain evidence="2 3">DSM 15700</strain>
    </source>
</reference>
<keyword evidence="1" id="KW-1133">Transmembrane helix</keyword>
<dbReference type="GO" id="GO:0140359">
    <property type="term" value="F:ABC-type transporter activity"/>
    <property type="evidence" value="ECO:0007669"/>
    <property type="project" value="InterPro"/>
</dbReference>
<dbReference type="AlphaFoldDB" id="A0A3N4YK55"/>
<feature type="transmembrane region" description="Helical" evidence="1">
    <location>
        <begin position="488"/>
        <end position="508"/>
    </location>
</feature>
<comment type="caution">
    <text evidence="2">The sequence shown here is derived from an EMBL/GenBank/DDBJ whole genome shotgun (WGS) entry which is preliminary data.</text>
</comment>
<feature type="transmembrane region" description="Helical" evidence="1">
    <location>
        <begin position="371"/>
        <end position="392"/>
    </location>
</feature>
<feature type="transmembrane region" description="Helical" evidence="1">
    <location>
        <begin position="147"/>
        <end position="171"/>
    </location>
</feature>